<accession>A0A231H0A3</accession>
<dbReference type="RefSeq" id="WP_094027002.1">
    <property type="nucleotide sequence ID" value="NZ_NGAF01000014.1"/>
</dbReference>
<dbReference type="AlphaFoldDB" id="A0A231H0A3"/>
<feature type="compositionally biased region" description="Polar residues" evidence="1">
    <location>
        <begin position="180"/>
        <end position="192"/>
    </location>
</feature>
<name>A0A231H0A3_9NOCA</name>
<dbReference type="InterPro" id="IPR047728">
    <property type="entry name" value="LipDrop-assoc"/>
</dbReference>
<keyword evidence="3" id="KW-1185">Reference proteome</keyword>
<proteinExistence type="predicted"/>
<organism evidence="2 3">
    <name type="scientific">Nocardia cerradoensis</name>
    <dbReference type="NCBI Taxonomy" id="85688"/>
    <lineage>
        <taxon>Bacteria</taxon>
        <taxon>Bacillati</taxon>
        <taxon>Actinomycetota</taxon>
        <taxon>Actinomycetes</taxon>
        <taxon>Mycobacteriales</taxon>
        <taxon>Nocardiaceae</taxon>
        <taxon>Nocardia</taxon>
    </lineage>
</organism>
<evidence type="ECO:0000256" key="1">
    <source>
        <dbReference type="SAM" id="MobiDB-lite"/>
    </source>
</evidence>
<dbReference type="NCBIfam" id="NF033649">
    <property type="entry name" value="LipDrop_Rv1109c"/>
    <property type="match status" value="1"/>
</dbReference>
<reference evidence="2 3" key="1">
    <citation type="submission" date="2017-07" db="EMBL/GenBank/DDBJ databases">
        <title>First draft Genome Sequence of Nocardia cerradoensis isolated from human infection.</title>
        <authorList>
            <person name="Carrasco G."/>
        </authorList>
    </citation>
    <scope>NUCLEOTIDE SEQUENCE [LARGE SCALE GENOMIC DNA]</scope>
    <source>
        <strain evidence="2 3">CNM20130759</strain>
    </source>
</reference>
<sequence length="262" mass="28099">MFRPPYLARVAAGAAVYALEETRRLPTVAIHLPITAISQLLQTSMHLQQFVTSLALKGDEVFDRLANRPVEQPEWATFDEDLDDEQPFGSGDFGARGDRDFAARLSRFDLFAESDPAAGVPEPTASVTPSATNGYAASHTAESDTTEAATAETDTAETTTAGAVETGTNSIETTGEDTDNPGTDNPGTSNPGTAAAEPRGVIEPEVAGRYDYANMTLAQLRARLRMLSVEELAELLAYEQQTLDRAPFVTMLTNRIATVQAK</sequence>
<feature type="compositionally biased region" description="Polar residues" evidence="1">
    <location>
        <begin position="125"/>
        <end position="135"/>
    </location>
</feature>
<evidence type="ECO:0000313" key="2">
    <source>
        <dbReference type="EMBL" id="OXR42279.1"/>
    </source>
</evidence>
<gene>
    <name evidence="2" type="ORF">B7C42_05478</name>
</gene>
<evidence type="ECO:0008006" key="4">
    <source>
        <dbReference type="Google" id="ProtNLM"/>
    </source>
</evidence>
<evidence type="ECO:0000313" key="3">
    <source>
        <dbReference type="Proteomes" id="UP000215506"/>
    </source>
</evidence>
<dbReference type="EMBL" id="NGAF01000014">
    <property type="protein sequence ID" value="OXR42279.1"/>
    <property type="molecule type" value="Genomic_DNA"/>
</dbReference>
<feature type="region of interest" description="Disordered" evidence="1">
    <location>
        <begin position="115"/>
        <end position="196"/>
    </location>
</feature>
<comment type="caution">
    <text evidence="2">The sequence shown here is derived from an EMBL/GenBank/DDBJ whole genome shotgun (WGS) entry which is preliminary data.</text>
</comment>
<dbReference type="Proteomes" id="UP000215506">
    <property type="component" value="Unassembled WGS sequence"/>
</dbReference>
<feature type="compositionally biased region" description="Low complexity" evidence="1">
    <location>
        <begin position="146"/>
        <end position="168"/>
    </location>
</feature>
<protein>
    <recommendedName>
        <fullName evidence="4">Lipid droplet-associated protein</fullName>
    </recommendedName>
</protein>